<dbReference type="PANTHER" id="PTHR43687">
    <property type="entry name" value="ADENYLYLSULFATE REDUCTASE, BETA SUBUNIT"/>
    <property type="match status" value="1"/>
</dbReference>
<dbReference type="PROSITE" id="PS51379">
    <property type="entry name" value="4FE4S_FER_2"/>
    <property type="match status" value="2"/>
</dbReference>
<dbReference type="PANTHER" id="PTHR43687:SF6">
    <property type="entry name" value="L-ASPARTATE SEMIALDEHYDE SULFURTRANSFERASE IRON-SULFUR SUBUNIT"/>
    <property type="match status" value="1"/>
</dbReference>
<keyword evidence="5" id="KW-0249">Electron transport</keyword>
<dbReference type="AlphaFoldDB" id="A0A6N7Y1S9"/>
<dbReference type="InterPro" id="IPR017896">
    <property type="entry name" value="4Fe4S_Fe-S-bd"/>
</dbReference>
<feature type="domain" description="4Fe-4S ferredoxin-type" evidence="8">
    <location>
        <begin position="33"/>
        <end position="63"/>
    </location>
</feature>
<dbReference type="Proteomes" id="UP000469523">
    <property type="component" value="Unassembled WGS sequence"/>
</dbReference>
<protein>
    <submittedName>
        <fullName evidence="9">4Fe-4S dicluster domain-containing protein</fullName>
    </submittedName>
</protein>
<keyword evidence="2" id="KW-0004">4Fe-4S</keyword>
<evidence type="ECO:0000313" key="10">
    <source>
        <dbReference type="Proteomes" id="UP000469523"/>
    </source>
</evidence>
<dbReference type="Gene3D" id="3.30.70.20">
    <property type="match status" value="1"/>
</dbReference>
<evidence type="ECO:0000256" key="5">
    <source>
        <dbReference type="ARBA" id="ARBA00022982"/>
    </source>
</evidence>
<evidence type="ECO:0000259" key="8">
    <source>
        <dbReference type="PROSITE" id="PS51379"/>
    </source>
</evidence>
<evidence type="ECO:0000256" key="3">
    <source>
        <dbReference type="ARBA" id="ARBA00022723"/>
    </source>
</evidence>
<dbReference type="InterPro" id="IPR050572">
    <property type="entry name" value="Fe-S_Ferredoxin"/>
</dbReference>
<reference evidence="9 10" key="1">
    <citation type="submission" date="2019-09" db="EMBL/GenBank/DDBJ databases">
        <title>In-depth cultivation of the pig gut microbiome towards novel bacterial diversity and tailored functional studies.</title>
        <authorList>
            <person name="Wylensek D."/>
            <person name="Hitch T.C.A."/>
            <person name="Clavel T."/>
        </authorList>
    </citation>
    <scope>NUCLEOTIDE SEQUENCE [LARGE SCALE GENOMIC DNA]</scope>
    <source>
        <strain evidence="9 10">WCA3-693-APC-4?</strain>
    </source>
</reference>
<evidence type="ECO:0000256" key="1">
    <source>
        <dbReference type="ARBA" id="ARBA00022448"/>
    </source>
</evidence>
<keyword evidence="3" id="KW-0479">Metal-binding</keyword>
<keyword evidence="7" id="KW-0411">Iron-sulfur</keyword>
<dbReference type="Pfam" id="PF12838">
    <property type="entry name" value="Fer4_7"/>
    <property type="match status" value="1"/>
</dbReference>
<evidence type="ECO:0000256" key="4">
    <source>
        <dbReference type="ARBA" id="ARBA00022737"/>
    </source>
</evidence>
<dbReference type="SUPFAM" id="SSF54862">
    <property type="entry name" value="4Fe-4S ferredoxins"/>
    <property type="match status" value="1"/>
</dbReference>
<keyword evidence="6" id="KW-0408">Iron</keyword>
<dbReference type="GO" id="GO:0051539">
    <property type="term" value="F:4 iron, 4 sulfur cluster binding"/>
    <property type="evidence" value="ECO:0007669"/>
    <property type="project" value="UniProtKB-KW"/>
</dbReference>
<evidence type="ECO:0000256" key="7">
    <source>
        <dbReference type="ARBA" id="ARBA00023014"/>
    </source>
</evidence>
<proteinExistence type="predicted"/>
<feature type="domain" description="4Fe-4S ferredoxin-type" evidence="8">
    <location>
        <begin position="2"/>
        <end position="31"/>
    </location>
</feature>
<evidence type="ECO:0000313" key="9">
    <source>
        <dbReference type="EMBL" id="MSU01970.1"/>
    </source>
</evidence>
<dbReference type="EMBL" id="VUNQ01000022">
    <property type="protein sequence ID" value="MSU01970.1"/>
    <property type="molecule type" value="Genomic_DNA"/>
</dbReference>
<gene>
    <name evidence="9" type="ORF">FYJ83_10870</name>
</gene>
<keyword evidence="4" id="KW-0677">Repeat</keyword>
<organism evidence="9 10">
    <name type="scientific">Tissierella pigra</name>
    <dbReference type="NCBI Taxonomy" id="2607614"/>
    <lineage>
        <taxon>Bacteria</taxon>
        <taxon>Bacillati</taxon>
        <taxon>Bacillota</taxon>
        <taxon>Tissierellia</taxon>
        <taxon>Tissierellales</taxon>
        <taxon>Tissierellaceae</taxon>
        <taxon>Tissierella</taxon>
    </lineage>
</organism>
<comment type="caution">
    <text evidence="9">The sequence shown here is derived from an EMBL/GenBank/DDBJ whole genome shotgun (WGS) entry which is preliminary data.</text>
</comment>
<keyword evidence="1" id="KW-0813">Transport</keyword>
<name>A0A6N7Y1S9_9FIRM</name>
<evidence type="ECO:0000256" key="2">
    <source>
        <dbReference type="ARBA" id="ARBA00022485"/>
    </source>
</evidence>
<dbReference type="RefSeq" id="WP_154440533.1">
    <property type="nucleotide sequence ID" value="NZ_JAHLPJ010000001.1"/>
</dbReference>
<keyword evidence="10" id="KW-1185">Reference proteome</keyword>
<evidence type="ECO:0000256" key="6">
    <source>
        <dbReference type="ARBA" id="ARBA00023004"/>
    </source>
</evidence>
<sequence>MNTIKFDDSKCIGCKKCYRSCWLDVIRWNEEKKRPIAAYPEDCVECNFCEVVCDQNAVDVIIDYNKPFPEPYFAHSTKEERGLK</sequence>
<accession>A0A6N7Y1S9</accession>
<dbReference type="GO" id="GO:0046872">
    <property type="term" value="F:metal ion binding"/>
    <property type="evidence" value="ECO:0007669"/>
    <property type="project" value="UniProtKB-KW"/>
</dbReference>